<dbReference type="Proteomes" id="UP001226389">
    <property type="component" value="Unassembled WGS sequence"/>
</dbReference>
<comment type="caution">
    <text evidence="1">The sequence shown here is derived from an EMBL/GenBank/DDBJ whole genome shotgun (WGS) entry which is preliminary data.</text>
</comment>
<proteinExistence type="predicted"/>
<organism evidence="1 2">
    <name type="scientific">Pseudarthrobacter defluvii</name>
    <dbReference type="NCBI Taxonomy" id="410837"/>
    <lineage>
        <taxon>Bacteria</taxon>
        <taxon>Bacillati</taxon>
        <taxon>Actinomycetota</taxon>
        <taxon>Actinomycetes</taxon>
        <taxon>Micrococcales</taxon>
        <taxon>Micrococcaceae</taxon>
        <taxon>Pseudarthrobacter</taxon>
    </lineage>
</organism>
<name>A0ABT9UCS9_9MICC</name>
<protein>
    <submittedName>
        <fullName evidence="1">Uncharacterized protein</fullName>
    </submittedName>
</protein>
<dbReference type="RefSeq" id="WP_307488296.1">
    <property type="nucleotide sequence ID" value="NZ_JAUSSY010000002.1"/>
</dbReference>
<evidence type="ECO:0000313" key="1">
    <source>
        <dbReference type="EMBL" id="MDQ0117454.1"/>
    </source>
</evidence>
<gene>
    <name evidence="1" type="ORF">J2T22_000624</name>
</gene>
<accession>A0ABT9UCS9</accession>
<evidence type="ECO:0000313" key="2">
    <source>
        <dbReference type="Proteomes" id="UP001226389"/>
    </source>
</evidence>
<sequence>MFTSPSQFHTRNNKDAALFNAYPAKLMQPAGGKEPGVVLMKGKAIRAVMPVSEALRLANEIADSIAAAKAGS</sequence>
<reference evidence="1 2" key="1">
    <citation type="submission" date="2023-07" db="EMBL/GenBank/DDBJ databases">
        <title>Sorghum-associated microbial communities from plants grown in Nebraska, USA.</title>
        <authorList>
            <person name="Schachtman D."/>
        </authorList>
    </citation>
    <scope>NUCLEOTIDE SEQUENCE [LARGE SCALE GENOMIC DNA]</scope>
    <source>
        <strain evidence="1 2">DS994</strain>
    </source>
</reference>
<dbReference type="EMBL" id="JAUSSY010000002">
    <property type="protein sequence ID" value="MDQ0117454.1"/>
    <property type="molecule type" value="Genomic_DNA"/>
</dbReference>
<keyword evidence="2" id="KW-1185">Reference proteome</keyword>